<gene>
    <name evidence="1" type="ORF">DRJ26_03290</name>
</gene>
<sequence>MEVVVEYVFVGLMVFLLLSACVAGVNSYASLSFQKLNTNSVLNSLTDYLLSILAPSGEASPFFIEKLSQEYKSISPNSYLPYEDFKELMGITHYSLTINIKPSLKVNLHLKGDELFCSILNLVNENPIPADVILYAFNSTGNLERVAIHVGSGGGHCKFKFKPVLVVAFAINGKFFGFNYTGNFQVVESAVFSGALFFTGISIGKSKYLLAEGGAGGAKTVSLDYLPTIFYSQAFEFPLQLDIGSGIVNLFLSGFGRIYVEIGVAGRNFNLLHVLHNDTIDVASQKAECYTLDLPFSDSYELSGGDRIYVRLRLLSGQVKFHFGEDQFSSMIILPSNSPLFNSGIYVKLPIQNCTFFTLSPFEAEKLNCEGTTIDGIYKLKCNAVPQIVIGYSQINSSYFVSSIPALPFYYGGTPPKCAPIVKLVGIGSYLYIAEFWIASHNLDISAEESAFIIKAYPDRVDVEAGSSVQVRIDIFSFVGSEEVNVSLSASSSSEYLAVSLNEQRGITPFYVTATIYTSQYTPIGEYYIVVRGVSESGYSTYCEVIVYVAQGSEPDFNVTVSPSEVEVKLGSTITIEVNVSSIDGYSQLVELTAENLPDGFNITFSPAKGYPPFNSTCKLLAYSALPGEYKILVKGVGEDGKEHYSLLTVIVSGAVGDFKLTVFPTKVWVIRGGVAVFLITILPIDGFSGEVELTVSNLPPFSVFSLRPARGTPPFKSTLVVRVSRLTPPRIYRVTITGTSSWIRHEVTVRLIVVNRR</sequence>
<comment type="caution">
    <text evidence="1">The sequence shown here is derived from an EMBL/GenBank/DDBJ whole genome shotgun (WGS) entry which is preliminary data.</text>
</comment>
<organism evidence="1 2">
    <name type="scientific">Thermoproteota archaeon</name>
    <dbReference type="NCBI Taxonomy" id="2056631"/>
    <lineage>
        <taxon>Archaea</taxon>
        <taxon>Thermoproteota</taxon>
    </lineage>
</organism>
<evidence type="ECO:0000313" key="1">
    <source>
        <dbReference type="EMBL" id="RLE53475.1"/>
    </source>
</evidence>
<name>A0A497F1W4_9CREN</name>
<dbReference type="EMBL" id="QMRA01000064">
    <property type="protein sequence ID" value="RLE53475.1"/>
    <property type="molecule type" value="Genomic_DNA"/>
</dbReference>
<reference evidence="1 2" key="1">
    <citation type="submission" date="2018-06" db="EMBL/GenBank/DDBJ databases">
        <title>Extensive metabolic versatility and redundancy in microbially diverse, dynamic hydrothermal sediments.</title>
        <authorList>
            <person name="Dombrowski N."/>
            <person name="Teske A."/>
            <person name="Baker B.J."/>
        </authorList>
    </citation>
    <scope>NUCLEOTIDE SEQUENCE [LARGE SCALE GENOMIC DNA]</scope>
    <source>
        <strain evidence="1">B20_G2</strain>
    </source>
</reference>
<dbReference type="Proteomes" id="UP000269499">
    <property type="component" value="Unassembled WGS sequence"/>
</dbReference>
<dbReference type="AlphaFoldDB" id="A0A497F1W4"/>
<proteinExistence type="predicted"/>
<accession>A0A497F1W4</accession>
<protein>
    <submittedName>
        <fullName evidence="1">Uncharacterized protein</fullName>
    </submittedName>
</protein>
<evidence type="ECO:0000313" key="2">
    <source>
        <dbReference type="Proteomes" id="UP000269499"/>
    </source>
</evidence>